<name>A0A0A9EXH6_ARUDO</name>
<protein>
    <recommendedName>
        <fullName evidence="3">TCP domain-containing protein</fullName>
    </recommendedName>
</protein>
<organism evidence="2">
    <name type="scientific">Arundo donax</name>
    <name type="common">Giant reed</name>
    <name type="synonym">Donax arundinaceus</name>
    <dbReference type="NCBI Taxonomy" id="35708"/>
    <lineage>
        <taxon>Eukaryota</taxon>
        <taxon>Viridiplantae</taxon>
        <taxon>Streptophyta</taxon>
        <taxon>Embryophyta</taxon>
        <taxon>Tracheophyta</taxon>
        <taxon>Spermatophyta</taxon>
        <taxon>Magnoliopsida</taxon>
        <taxon>Liliopsida</taxon>
        <taxon>Poales</taxon>
        <taxon>Poaceae</taxon>
        <taxon>PACMAD clade</taxon>
        <taxon>Arundinoideae</taxon>
        <taxon>Arundineae</taxon>
        <taxon>Arundo</taxon>
    </lineage>
</organism>
<dbReference type="AlphaFoldDB" id="A0A0A9EXH6"/>
<evidence type="ECO:0000256" key="1">
    <source>
        <dbReference type="SAM" id="MobiDB-lite"/>
    </source>
</evidence>
<feature type="region of interest" description="Disordered" evidence="1">
    <location>
        <begin position="102"/>
        <end position="140"/>
    </location>
</feature>
<feature type="region of interest" description="Disordered" evidence="1">
    <location>
        <begin position="40"/>
        <end position="64"/>
    </location>
</feature>
<feature type="compositionally biased region" description="Gly residues" evidence="1">
    <location>
        <begin position="47"/>
        <end position="57"/>
    </location>
</feature>
<accession>A0A0A9EXH6</accession>
<reference evidence="2" key="1">
    <citation type="submission" date="2014-09" db="EMBL/GenBank/DDBJ databases">
        <authorList>
            <person name="Magalhaes I.L.F."/>
            <person name="Oliveira U."/>
            <person name="Santos F.R."/>
            <person name="Vidigal T.H.D.A."/>
            <person name="Brescovit A.D."/>
            <person name="Santos A.J."/>
        </authorList>
    </citation>
    <scope>NUCLEOTIDE SEQUENCE</scope>
    <source>
        <tissue evidence="2">Shoot tissue taken approximately 20 cm above the soil surface</tissue>
    </source>
</reference>
<evidence type="ECO:0000313" key="2">
    <source>
        <dbReference type="EMBL" id="JAE05475.1"/>
    </source>
</evidence>
<reference evidence="2" key="2">
    <citation type="journal article" date="2015" name="Data Brief">
        <title>Shoot transcriptome of the giant reed, Arundo donax.</title>
        <authorList>
            <person name="Barrero R.A."/>
            <person name="Guerrero F.D."/>
            <person name="Moolhuijzen P."/>
            <person name="Goolsby J.A."/>
            <person name="Tidwell J."/>
            <person name="Bellgard S.E."/>
            <person name="Bellgard M.I."/>
        </authorList>
    </citation>
    <scope>NUCLEOTIDE SEQUENCE</scope>
    <source>
        <tissue evidence="2">Shoot tissue taken approximately 20 cm above the soil surface</tissue>
    </source>
</reference>
<evidence type="ECO:0008006" key="3">
    <source>
        <dbReference type="Google" id="ProtNLM"/>
    </source>
</evidence>
<dbReference type="EMBL" id="GBRH01192421">
    <property type="protein sequence ID" value="JAE05475.1"/>
    <property type="molecule type" value="Transcribed_RNA"/>
</dbReference>
<proteinExistence type="predicted"/>
<sequence>MWAPPAGSAGFSSPGFLNSAGTAAGGADATGIGGLMQRMGLPAGLELPGGGAAGGHIGFAPMFPGHTAAAMPGLELGLAQDGHIGVLAAHSFSQFYQHVGAAGGSGQLQHSHAHQHHQHQQQEDGEDDRGDGESDEESGQ</sequence>
<feature type="compositionally biased region" description="Acidic residues" evidence="1">
    <location>
        <begin position="123"/>
        <end position="140"/>
    </location>
</feature>